<dbReference type="Proteomes" id="UP000265520">
    <property type="component" value="Unassembled WGS sequence"/>
</dbReference>
<keyword evidence="3" id="KW-1185">Reference proteome</keyword>
<name>A0A392NBA8_9FABA</name>
<organism evidence="2 3">
    <name type="scientific">Trifolium medium</name>
    <dbReference type="NCBI Taxonomy" id="97028"/>
    <lineage>
        <taxon>Eukaryota</taxon>
        <taxon>Viridiplantae</taxon>
        <taxon>Streptophyta</taxon>
        <taxon>Embryophyta</taxon>
        <taxon>Tracheophyta</taxon>
        <taxon>Spermatophyta</taxon>
        <taxon>Magnoliopsida</taxon>
        <taxon>eudicotyledons</taxon>
        <taxon>Gunneridae</taxon>
        <taxon>Pentapetalae</taxon>
        <taxon>rosids</taxon>
        <taxon>fabids</taxon>
        <taxon>Fabales</taxon>
        <taxon>Fabaceae</taxon>
        <taxon>Papilionoideae</taxon>
        <taxon>50 kb inversion clade</taxon>
        <taxon>NPAAA clade</taxon>
        <taxon>Hologalegina</taxon>
        <taxon>IRL clade</taxon>
        <taxon>Trifolieae</taxon>
        <taxon>Trifolium</taxon>
    </lineage>
</organism>
<evidence type="ECO:0008006" key="4">
    <source>
        <dbReference type="Google" id="ProtNLM"/>
    </source>
</evidence>
<evidence type="ECO:0000313" key="2">
    <source>
        <dbReference type="EMBL" id="MCH97100.1"/>
    </source>
</evidence>
<evidence type="ECO:0000256" key="1">
    <source>
        <dbReference type="SAM" id="SignalP"/>
    </source>
</evidence>
<accession>A0A392NBA8</accession>
<dbReference type="AlphaFoldDB" id="A0A392NBA8"/>
<evidence type="ECO:0000313" key="3">
    <source>
        <dbReference type="Proteomes" id="UP000265520"/>
    </source>
</evidence>
<keyword evidence="1" id="KW-0732">Signal</keyword>
<comment type="caution">
    <text evidence="2">The sequence shown here is derived from an EMBL/GenBank/DDBJ whole genome shotgun (WGS) entry which is preliminary data.</text>
</comment>
<feature type="signal peptide" evidence="1">
    <location>
        <begin position="1"/>
        <end position="20"/>
    </location>
</feature>
<proteinExistence type="predicted"/>
<dbReference type="EMBL" id="LXQA010034083">
    <property type="protein sequence ID" value="MCH97100.1"/>
    <property type="molecule type" value="Genomic_DNA"/>
</dbReference>
<feature type="chain" id="PRO_5017475625" description="Secreted protein" evidence="1">
    <location>
        <begin position="21"/>
        <end position="88"/>
    </location>
</feature>
<protein>
    <recommendedName>
        <fullName evidence="4">Secreted protein</fullName>
    </recommendedName>
</protein>
<reference evidence="2 3" key="1">
    <citation type="journal article" date="2018" name="Front. Plant Sci.">
        <title>Red Clover (Trifolium pratense) and Zigzag Clover (T. medium) - A Picture of Genomic Similarities and Differences.</title>
        <authorList>
            <person name="Dluhosova J."/>
            <person name="Istvanek J."/>
            <person name="Nedelnik J."/>
            <person name="Repkova J."/>
        </authorList>
    </citation>
    <scope>NUCLEOTIDE SEQUENCE [LARGE SCALE GENOMIC DNA]</scope>
    <source>
        <strain evidence="3">cv. 10/8</strain>
        <tissue evidence="2">Leaf</tissue>
    </source>
</reference>
<sequence>MTVWLLALLFIRVASDGSSGNFPLAMNSIMGSIQVATSEVVEVAYPAPFAVMLGCSSVSCMKECVTLLGRVLANRARTSALMFWSLGI</sequence>